<evidence type="ECO:0000313" key="14">
    <source>
        <dbReference type="Proteomes" id="UP000050497"/>
    </source>
</evidence>
<dbReference type="STRING" id="1653334.GA0071312_2751"/>
<evidence type="ECO:0000313" key="12">
    <source>
        <dbReference type="EMBL" id="KPQ11257.1"/>
    </source>
</evidence>
<comment type="caution">
    <text evidence="12">The sequence shown here is derived from an EMBL/GenBank/DDBJ whole genome shotgun (WGS) entry which is preliminary data.</text>
</comment>
<keyword evidence="9 11" id="KW-0460">Magnesium</keyword>
<dbReference type="SUPFAM" id="SSF53613">
    <property type="entry name" value="Ribokinase-like"/>
    <property type="match status" value="1"/>
</dbReference>
<dbReference type="PRINTS" id="PR01099">
    <property type="entry name" value="HYETHTZKNASE"/>
</dbReference>
<gene>
    <name evidence="11 12" type="primary">thiM</name>
    <name evidence="13" type="ORF">GA0071312_2751</name>
    <name evidence="12" type="ORF">HLUCCO17_07690</name>
</gene>
<evidence type="ECO:0000256" key="6">
    <source>
        <dbReference type="ARBA" id="ARBA00022741"/>
    </source>
</evidence>
<dbReference type="InterPro" id="IPR000417">
    <property type="entry name" value="Hyethyz_kinase"/>
</dbReference>
<dbReference type="Pfam" id="PF02110">
    <property type="entry name" value="HK"/>
    <property type="match status" value="1"/>
</dbReference>
<keyword evidence="7 11" id="KW-0418">Kinase</keyword>
<dbReference type="GO" id="GO:0009229">
    <property type="term" value="P:thiamine diphosphate biosynthetic process"/>
    <property type="evidence" value="ECO:0007669"/>
    <property type="project" value="UniProtKB-UniRule"/>
</dbReference>
<keyword evidence="8 11" id="KW-0067">ATP-binding</keyword>
<keyword evidence="10 11" id="KW-0784">Thiamine biosynthesis</keyword>
<feature type="binding site" evidence="11">
    <location>
        <position position="149"/>
    </location>
    <ligand>
        <name>ATP</name>
        <dbReference type="ChEBI" id="CHEBI:30616"/>
    </ligand>
</feature>
<sequence length="279" mass="28854">MADTTFSKTFERESETCLPRRDDGVADAAGLAPACAALLARITAQPTRIHAITNAAAQVFTANLLLAAGAIPSLTHARDEVEAFTQRADALLVNLGTLDEERKIAIPRAMAAAHEAGRPVVLDPVFVDRSPPRLAFACELLAAQPAILRCNAAEFEALTGASANPDTLRGEASRRGCVIALTGAVDFVTDGERFFEIRNGHPLMARITAMGCAGTALIAAFASREADTLIAASSALLALGIAGEIAGSRAAGPGSFQPAFLDALYALDGATIAQSARTA</sequence>
<dbReference type="EC" id="2.7.1.50" evidence="11"/>
<evidence type="ECO:0000256" key="8">
    <source>
        <dbReference type="ARBA" id="ARBA00022840"/>
    </source>
</evidence>
<dbReference type="EMBL" id="FMBM01000002">
    <property type="protein sequence ID" value="SCC81788.1"/>
    <property type="molecule type" value="Genomic_DNA"/>
</dbReference>
<evidence type="ECO:0000313" key="15">
    <source>
        <dbReference type="Proteomes" id="UP000182800"/>
    </source>
</evidence>
<accession>A0A0P7X805</accession>
<dbReference type="HAMAP" id="MF_00228">
    <property type="entry name" value="Thz_kinase"/>
    <property type="match status" value="1"/>
</dbReference>
<keyword evidence="5 11" id="KW-0479">Metal-binding</keyword>
<dbReference type="GO" id="GO:0005524">
    <property type="term" value="F:ATP binding"/>
    <property type="evidence" value="ECO:0007669"/>
    <property type="project" value="UniProtKB-UniRule"/>
</dbReference>
<reference evidence="13 15" key="2">
    <citation type="submission" date="2016-08" db="EMBL/GenBank/DDBJ databases">
        <authorList>
            <person name="Varghese N."/>
            <person name="Submissions Spin"/>
        </authorList>
    </citation>
    <scope>NUCLEOTIDE SEQUENCE [LARGE SCALE GENOMIC DNA]</scope>
    <source>
        <strain evidence="13 15">HL-109</strain>
    </source>
</reference>
<comment type="similarity">
    <text evidence="11">Belongs to the Thz kinase family.</text>
</comment>
<comment type="caution">
    <text evidence="11">Lacks conserved residue(s) required for the propagation of feature annotation.</text>
</comment>
<dbReference type="Proteomes" id="UP000050497">
    <property type="component" value="Unassembled WGS sequence"/>
</dbReference>
<dbReference type="OrthoDB" id="8909021at2"/>
<keyword evidence="4 11" id="KW-0808">Transferase</keyword>
<dbReference type="EMBL" id="LJSX01000009">
    <property type="protein sequence ID" value="KPQ11257.1"/>
    <property type="molecule type" value="Genomic_DNA"/>
</dbReference>
<dbReference type="GO" id="GO:0009228">
    <property type="term" value="P:thiamine biosynthetic process"/>
    <property type="evidence" value="ECO:0007669"/>
    <property type="project" value="UniProtKB-KW"/>
</dbReference>
<keyword evidence="15" id="KW-1185">Reference proteome</keyword>
<dbReference type="AlphaFoldDB" id="A0A0P7X805"/>
<feature type="binding site" evidence="11">
    <location>
        <position position="209"/>
    </location>
    <ligand>
        <name>substrate</name>
    </ligand>
</feature>
<dbReference type="RefSeq" id="WP_083204573.1">
    <property type="nucleotide sequence ID" value="NZ_FMBM01000002.1"/>
</dbReference>
<dbReference type="InterPro" id="IPR029056">
    <property type="entry name" value="Ribokinase-like"/>
</dbReference>
<evidence type="ECO:0000256" key="3">
    <source>
        <dbReference type="ARBA" id="ARBA00004868"/>
    </source>
</evidence>
<evidence type="ECO:0000256" key="1">
    <source>
        <dbReference type="ARBA" id="ARBA00001771"/>
    </source>
</evidence>
<protein>
    <recommendedName>
        <fullName evidence="11">Hydroxyethylthiazole kinase</fullName>
        <ecNumber evidence="11">2.7.1.50</ecNumber>
    </recommendedName>
    <alternativeName>
        <fullName evidence="11">4-methyl-5-beta-hydroxyethylthiazole kinase</fullName>
        <shortName evidence="11">TH kinase</shortName>
        <shortName evidence="11">Thz kinase</shortName>
    </alternativeName>
</protein>
<dbReference type="CDD" id="cd01170">
    <property type="entry name" value="THZ_kinase"/>
    <property type="match status" value="1"/>
</dbReference>
<reference evidence="12 14" key="1">
    <citation type="submission" date="2015-09" db="EMBL/GenBank/DDBJ databases">
        <title>Identification and resolution of microdiversity through metagenomic sequencing of parallel consortia.</title>
        <authorList>
            <person name="Nelson W.C."/>
            <person name="Romine M.F."/>
            <person name="Lindemann S.R."/>
        </authorList>
    </citation>
    <scope>NUCLEOTIDE SEQUENCE [LARGE SCALE GENOMIC DNA]</scope>
    <source>
        <strain evidence="12">HL-109</strain>
    </source>
</reference>
<dbReference type="PIRSF" id="PIRSF000513">
    <property type="entry name" value="Thz_kinase"/>
    <property type="match status" value="1"/>
</dbReference>
<feature type="binding site" evidence="11">
    <location>
        <position position="182"/>
    </location>
    <ligand>
        <name>ATP</name>
        <dbReference type="ChEBI" id="CHEBI:30616"/>
    </ligand>
</feature>
<evidence type="ECO:0000256" key="4">
    <source>
        <dbReference type="ARBA" id="ARBA00022679"/>
    </source>
</evidence>
<dbReference type="GO" id="GO:0004417">
    <property type="term" value="F:hydroxyethylthiazole kinase activity"/>
    <property type="evidence" value="ECO:0007669"/>
    <property type="project" value="UniProtKB-UniRule"/>
</dbReference>
<comment type="pathway">
    <text evidence="3 11">Cofactor biosynthesis; thiamine diphosphate biosynthesis; 4-methyl-5-(2-phosphoethyl)-thiazole from 5-(2-hydroxyethyl)-4-methylthiazole: step 1/1.</text>
</comment>
<dbReference type="GO" id="GO:0000287">
    <property type="term" value="F:magnesium ion binding"/>
    <property type="evidence" value="ECO:0007669"/>
    <property type="project" value="UniProtKB-UniRule"/>
</dbReference>
<proteinExistence type="inferred from homology"/>
<dbReference type="PATRIC" id="fig|1653334.4.peg.2614"/>
<comment type="function">
    <text evidence="11">Catalyzes the phosphorylation of the hydroxyl group of 4-methyl-5-beta-hydroxyethylthiazole (THZ).</text>
</comment>
<dbReference type="Gene3D" id="3.40.1190.20">
    <property type="match status" value="1"/>
</dbReference>
<keyword evidence="6 11" id="KW-0547">Nucleotide-binding</keyword>
<organism evidence="12 14">
    <name type="scientific">Saliniramus fredricksonii</name>
    <dbReference type="NCBI Taxonomy" id="1653334"/>
    <lineage>
        <taxon>Bacteria</taxon>
        <taxon>Pseudomonadati</taxon>
        <taxon>Pseudomonadota</taxon>
        <taxon>Alphaproteobacteria</taxon>
        <taxon>Hyphomicrobiales</taxon>
        <taxon>Salinarimonadaceae</taxon>
        <taxon>Saliniramus</taxon>
    </lineage>
</organism>
<comment type="catalytic activity">
    <reaction evidence="1 11">
        <text>5-(2-hydroxyethyl)-4-methylthiazole + ATP = 4-methyl-5-(2-phosphooxyethyl)-thiazole + ADP + H(+)</text>
        <dbReference type="Rhea" id="RHEA:24212"/>
        <dbReference type="ChEBI" id="CHEBI:15378"/>
        <dbReference type="ChEBI" id="CHEBI:17957"/>
        <dbReference type="ChEBI" id="CHEBI:30616"/>
        <dbReference type="ChEBI" id="CHEBI:58296"/>
        <dbReference type="ChEBI" id="CHEBI:456216"/>
        <dbReference type="EC" id="2.7.1.50"/>
    </reaction>
</comment>
<evidence type="ECO:0000256" key="2">
    <source>
        <dbReference type="ARBA" id="ARBA00001946"/>
    </source>
</evidence>
<dbReference type="UniPathway" id="UPA00060">
    <property type="reaction ID" value="UER00139"/>
</dbReference>
<evidence type="ECO:0000256" key="9">
    <source>
        <dbReference type="ARBA" id="ARBA00022842"/>
    </source>
</evidence>
<evidence type="ECO:0000256" key="11">
    <source>
        <dbReference type="HAMAP-Rule" id="MF_00228"/>
    </source>
</evidence>
<evidence type="ECO:0000256" key="10">
    <source>
        <dbReference type="ARBA" id="ARBA00022977"/>
    </source>
</evidence>
<dbReference type="Proteomes" id="UP000182800">
    <property type="component" value="Unassembled WGS sequence"/>
</dbReference>
<comment type="cofactor">
    <cofactor evidence="2 11">
        <name>Mg(2+)</name>
        <dbReference type="ChEBI" id="CHEBI:18420"/>
    </cofactor>
</comment>
<evidence type="ECO:0000256" key="5">
    <source>
        <dbReference type="ARBA" id="ARBA00022723"/>
    </source>
</evidence>
<evidence type="ECO:0000313" key="13">
    <source>
        <dbReference type="EMBL" id="SCC81788.1"/>
    </source>
</evidence>
<name>A0A0P7X805_9HYPH</name>
<evidence type="ECO:0000256" key="7">
    <source>
        <dbReference type="ARBA" id="ARBA00022777"/>
    </source>
</evidence>